<dbReference type="Proteomes" id="UP000490060">
    <property type="component" value="Unassembled WGS sequence"/>
</dbReference>
<dbReference type="Pfam" id="PF12833">
    <property type="entry name" value="HTH_18"/>
    <property type="match status" value="1"/>
</dbReference>
<dbReference type="GO" id="GO:0043565">
    <property type="term" value="F:sequence-specific DNA binding"/>
    <property type="evidence" value="ECO:0007669"/>
    <property type="project" value="InterPro"/>
</dbReference>
<evidence type="ECO:0000259" key="4">
    <source>
        <dbReference type="PROSITE" id="PS01124"/>
    </source>
</evidence>
<dbReference type="SMART" id="SM00342">
    <property type="entry name" value="HTH_ARAC"/>
    <property type="match status" value="1"/>
</dbReference>
<dbReference type="EMBL" id="OENE01000025">
    <property type="protein sequence ID" value="SOU89188.1"/>
    <property type="molecule type" value="Genomic_DNA"/>
</dbReference>
<dbReference type="InterPro" id="IPR011051">
    <property type="entry name" value="RmlC_Cupin_sf"/>
</dbReference>
<accession>A0A2I2M9F6</accession>
<protein>
    <submittedName>
        <fullName evidence="5">Cupin</fullName>
    </submittedName>
</protein>
<dbReference type="InterPro" id="IPR009057">
    <property type="entry name" value="Homeodomain-like_sf"/>
</dbReference>
<evidence type="ECO:0000256" key="3">
    <source>
        <dbReference type="ARBA" id="ARBA00023163"/>
    </source>
</evidence>
<sequence length="279" mass="32786">MKVLPFKIPKTKNLGLICEEDKGPFFYDKFHQHEEIQMCYVVKGEGTLIVGDTVNEYRSNDVLVLAGNQPHVFKSDNSKIKESFMISLFFTKKSFGDNFFELDDFKEIAGFFSAVKNSFRVKSNQNKIKKLFLKLRGEKDLMKFIIFLKIIKLILKSEITSLSTFVYEKKYTDNEGKRMRDIMDYTLSNFNKKIELDDIAAVANMTSNAFCRYFKQRTNKTFFTFLNELRIETACKLLQNKDYSIIEVSEKAGFKNISNFNRKFKELKHKTPSNYRLNY</sequence>
<dbReference type="Gene3D" id="2.60.120.10">
    <property type="entry name" value="Jelly Rolls"/>
    <property type="match status" value="1"/>
</dbReference>
<dbReference type="PANTHER" id="PTHR43280:SF34">
    <property type="entry name" value="ARAC-FAMILY TRANSCRIPTIONAL REGULATOR"/>
    <property type="match status" value="1"/>
</dbReference>
<dbReference type="InterPro" id="IPR018060">
    <property type="entry name" value="HTH_AraC"/>
</dbReference>
<dbReference type="SUPFAM" id="SSF51182">
    <property type="entry name" value="RmlC-like cupins"/>
    <property type="match status" value="1"/>
</dbReference>
<gene>
    <name evidence="5" type="ORF">TNO010_310044</name>
</gene>
<evidence type="ECO:0000256" key="2">
    <source>
        <dbReference type="ARBA" id="ARBA00023125"/>
    </source>
</evidence>
<dbReference type="Pfam" id="PF07883">
    <property type="entry name" value="Cupin_2"/>
    <property type="match status" value="1"/>
</dbReference>
<dbReference type="GO" id="GO:0003700">
    <property type="term" value="F:DNA-binding transcription factor activity"/>
    <property type="evidence" value="ECO:0007669"/>
    <property type="project" value="InterPro"/>
</dbReference>
<dbReference type="InterPro" id="IPR013096">
    <property type="entry name" value="Cupin_2"/>
</dbReference>
<dbReference type="AlphaFoldDB" id="A0A2I2M9F6"/>
<evidence type="ECO:0000256" key="1">
    <source>
        <dbReference type="ARBA" id="ARBA00023015"/>
    </source>
</evidence>
<dbReference type="RefSeq" id="WP_172505545.1">
    <property type="nucleotide sequence ID" value="NZ_JAJHTM010000004.1"/>
</dbReference>
<keyword evidence="2" id="KW-0238">DNA-binding</keyword>
<evidence type="ECO:0000313" key="5">
    <source>
        <dbReference type="EMBL" id="SOU89188.1"/>
    </source>
</evidence>
<name>A0A2I2M9F6_9FLAO</name>
<dbReference type="Gene3D" id="1.10.10.60">
    <property type="entry name" value="Homeodomain-like"/>
    <property type="match status" value="2"/>
</dbReference>
<dbReference type="InterPro" id="IPR014710">
    <property type="entry name" value="RmlC-like_jellyroll"/>
</dbReference>
<feature type="domain" description="HTH araC/xylS-type" evidence="4">
    <location>
        <begin position="180"/>
        <end position="278"/>
    </location>
</feature>
<organism evidence="5 6">
    <name type="scientific">Tenacibaculum finnmarkense genomovar ulcerans</name>
    <dbReference type="NCBI Taxonomy" id="2781388"/>
    <lineage>
        <taxon>Bacteria</taxon>
        <taxon>Pseudomonadati</taxon>
        <taxon>Bacteroidota</taxon>
        <taxon>Flavobacteriia</taxon>
        <taxon>Flavobacteriales</taxon>
        <taxon>Flavobacteriaceae</taxon>
        <taxon>Tenacibaculum</taxon>
        <taxon>Tenacibaculum finnmarkense</taxon>
    </lineage>
</organism>
<dbReference type="PANTHER" id="PTHR43280">
    <property type="entry name" value="ARAC-FAMILY TRANSCRIPTIONAL REGULATOR"/>
    <property type="match status" value="1"/>
</dbReference>
<reference evidence="5 6" key="1">
    <citation type="submission" date="2017-11" db="EMBL/GenBank/DDBJ databases">
        <authorList>
            <person name="Duchaud E."/>
        </authorList>
    </citation>
    <scope>NUCLEOTIDE SEQUENCE [LARGE SCALE GENOMIC DNA]</scope>
    <source>
        <strain evidence="5 6">TNO010</strain>
    </source>
</reference>
<dbReference type="SUPFAM" id="SSF46689">
    <property type="entry name" value="Homeodomain-like"/>
    <property type="match status" value="2"/>
</dbReference>
<dbReference type="PROSITE" id="PS01124">
    <property type="entry name" value="HTH_ARAC_FAMILY_2"/>
    <property type="match status" value="1"/>
</dbReference>
<keyword evidence="1" id="KW-0805">Transcription regulation</keyword>
<proteinExistence type="predicted"/>
<evidence type="ECO:0000313" key="6">
    <source>
        <dbReference type="Proteomes" id="UP000490060"/>
    </source>
</evidence>
<keyword evidence="3" id="KW-0804">Transcription</keyword>